<keyword evidence="6" id="KW-0472">Membrane</keyword>
<evidence type="ECO:0000256" key="4">
    <source>
        <dbReference type="ARBA" id="ARBA00022679"/>
    </source>
</evidence>
<dbReference type="Proteomes" id="UP000077275">
    <property type="component" value="Unassembled WGS sequence"/>
</dbReference>
<dbReference type="Gene3D" id="3.40.50.11820">
    <property type="match status" value="1"/>
</dbReference>
<protein>
    <submittedName>
        <fullName evidence="7">Putative CDP-glycerol:glycerophosphate glycerophosphotransferase</fullName>
        <ecNumber evidence="7">2.7.8.-</ecNumber>
    </submittedName>
</protein>
<dbReference type="PANTHER" id="PTHR37316">
    <property type="entry name" value="TEICHOIC ACID GLYCEROL-PHOSPHATE PRIMASE"/>
    <property type="match status" value="1"/>
</dbReference>
<gene>
    <name evidence="7" type="primary">tagB</name>
    <name evidence="7" type="ORF">MBCUT_09980</name>
</gene>
<sequence>MNFKYKLFAYMFNFFKFFSFSRKDVFFILDKKSSFNGNSKFIKDELCKRGNFRYHCLSKEEFSFRQVKSLSSIIKKIFTLLNFFFIKPYKLSKSKYVFLNDNFFPLAYMNFKKDVIIFQLWHAPGAFKKFGISVVQDKNLKDLIKLSNNNVYLSVSSKNVSEFYQEAFGVSKDKILNFGVPRIDYYFDKKYNNENNKKHIRGNLEKKYPEIKGKKIILYAPTFREHEKKNKDILNNFDFNRFNACLGDEFSLIFKSHPKIKTPSIEGGIDLTNYSDEKELLLISDILITDYSSLMIEFSILLKPIIFYPFDLYHYLKNERGFYFDYNKVPGPIAKNTNELVEIIKNNDFDFDLIKTFVKENYDFLDNNSSKRIVDFVLDSNKHSR</sequence>
<dbReference type="InterPro" id="IPR043149">
    <property type="entry name" value="TagF_N"/>
</dbReference>
<dbReference type="Gene3D" id="3.40.50.12580">
    <property type="match status" value="1"/>
</dbReference>
<keyword evidence="5" id="KW-0777">Teichoic acid biosynthesis</keyword>
<evidence type="ECO:0000256" key="2">
    <source>
        <dbReference type="ARBA" id="ARBA00010488"/>
    </source>
</evidence>
<reference evidence="7 8" key="1">
    <citation type="submission" date="2016-04" db="EMBL/GenBank/DDBJ databases">
        <title>Genome sequence of Methanobrevibacter cuticularis DSM 11139.</title>
        <authorList>
            <person name="Poehlein A."/>
            <person name="Seedorf H."/>
            <person name="Daniel R."/>
        </authorList>
    </citation>
    <scope>NUCLEOTIDE SEQUENCE [LARGE SCALE GENOMIC DNA]</scope>
    <source>
        <strain evidence="7 8">DSM 11139</strain>
    </source>
</reference>
<comment type="similarity">
    <text evidence="2">Belongs to the CDP-glycerol glycerophosphotransferase family.</text>
</comment>
<dbReference type="InterPro" id="IPR051612">
    <property type="entry name" value="Teichoic_Acid_Biosynth"/>
</dbReference>
<dbReference type="PATRIC" id="fig|47311.3.peg.1101"/>
<dbReference type="PANTHER" id="PTHR37316:SF3">
    <property type="entry name" value="TEICHOIC ACID GLYCEROL-PHOSPHATE TRANSFERASE"/>
    <property type="match status" value="1"/>
</dbReference>
<evidence type="ECO:0000313" key="8">
    <source>
        <dbReference type="Proteomes" id="UP000077275"/>
    </source>
</evidence>
<dbReference type="GO" id="GO:0005886">
    <property type="term" value="C:plasma membrane"/>
    <property type="evidence" value="ECO:0007669"/>
    <property type="project" value="UniProtKB-SubCell"/>
</dbReference>
<organism evidence="7 8">
    <name type="scientific">Methanobrevibacter cuticularis</name>
    <dbReference type="NCBI Taxonomy" id="47311"/>
    <lineage>
        <taxon>Archaea</taxon>
        <taxon>Methanobacteriati</taxon>
        <taxon>Methanobacteriota</taxon>
        <taxon>Methanomada group</taxon>
        <taxon>Methanobacteria</taxon>
        <taxon>Methanobacteriales</taxon>
        <taxon>Methanobacteriaceae</taxon>
        <taxon>Methanobrevibacter</taxon>
    </lineage>
</organism>
<evidence type="ECO:0000256" key="5">
    <source>
        <dbReference type="ARBA" id="ARBA00022944"/>
    </source>
</evidence>
<dbReference type="STRING" id="47311.MBCUT_09980"/>
<evidence type="ECO:0000313" key="7">
    <source>
        <dbReference type="EMBL" id="KZX16132.1"/>
    </source>
</evidence>
<dbReference type="SUPFAM" id="SSF53756">
    <property type="entry name" value="UDP-Glycosyltransferase/glycogen phosphorylase"/>
    <property type="match status" value="1"/>
</dbReference>
<evidence type="ECO:0000256" key="1">
    <source>
        <dbReference type="ARBA" id="ARBA00004202"/>
    </source>
</evidence>
<keyword evidence="4 7" id="KW-0808">Transferase</keyword>
<dbReference type="EC" id="2.7.8.-" evidence="7"/>
<comment type="subcellular location">
    <subcellularLocation>
        <location evidence="1">Cell membrane</location>
        <topology evidence="1">Peripheral membrane protein</topology>
    </subcellularLocation>
</comment>
<accession>A0A166E021</accession>
<dbReference type="OrthoDB" id="46222at2157"/>
<dbReference type="GO" id="GO:0047355">
    <property type="term" value="F:CDP-glycerol glycerophosphotransferase activity"/>
    <property type="evidence" value="ECO:0007669"/>
    <property type="project" value="InterPro"/>
</dbReference>
<comment type="caution">
    <text evidence="7">The sequence shown here is derived from an EMBL/GenBank/DDBJ whole genome shotgun (WGS) entry which is preliminary data.</text>
</comment>
<keyword evidence="3" id="KW-1003">Cell membrane</keyword>
<evidence type="ECO:0000256" key="3">
    <source>
        <dbReference type="ARBA" id="ARBA00022475"/>
    </source>
</evidence>
<dbReference type="InterPro" id="IPR043148">
    <property type="entry name" value="TagF_C"/>
</dbReference>
<dbReference type="InterPro" id="IPR007554">
    <property type="entry name" value="Glycerophosphate_synth"/>
</dbReference>
<dbReference type="Pfam" id="PF04464">
    <property type="entry name" value="Glyphos_transf"/>
    <property type="match status" value="1"/>
</dbReference>
<evidence type="ECO:0000256" key="6">
    <source>
        <dbReference type="ARBA" id="ARBA00023136"/>
    </source>
</evidence>
<keyword evidence="8" id="KW-1185">Reference proteome</keyword>
<dbReference type="EMBL" id="LWMW01000098">
    <property type="protein sequence ID" value="KZX16132.1"/>
    <property type="molecule type" value="Genomic_DNA"/>
</dbReference>
<proteinExistence type="inferred from homology"/>
<name>A0A166E021_9EURY</name>
<dbReference type="AlphaFoldDB" id="A0A166E021"/>